<sequence>MNIKEIPEKLNRSFGGYGGIILLGAVALIFISNLSDDSDEETMVAPSGYSAYPDAVTNANVIIGQVNDHTTAEIKNLGNELNDNISNSTESVLEKIDTSTDSITNKIGTATDDIKKSQTDSTKTLTDVINTNQQAYNKVSNENVVLKQQLAKEKTIKREMNTKASQDLKAKNKTIHRLRKKVKSLRKSLKKDKGKGKGKAKAVLVNDVISSSNFTGKTTARIR</sequence>
<evidence type="ECO:0000256" key="2">
    <source>
        <dbReference type="SAM" id="Phobius"/>
    </source>
</evidence>
<evidence type="ECO:0000256" key="1">
    <source>
        <dbReference type="SAM" id="Coils"/>
    </source>
</evidence>
<evidence type="ECO:0000313" key="3">
    <source>
        <dbReference type="EMBL" id="DAI59069.1"/>
    </source>
</evidence>
<name>A0A8S5VY76_9VIRU</name>
<protein>
    <submittedName>
        <fullName evidence="3">Hemolytic enterotoxin</fullName>
    </submittedName>
</protein>
<keyword evidence="1" id="KW-0175">Coiled coil</keyword>
<dbReference type="EMBL" id="BK031033">
    <property type="protein sequence ID" value="DAI59069.1"/>
    <property type="molecule type" value="Genomic_DNA"/>
</dbReference>
<accession>A0A8S5VY76</accession>
<keyword evidence="2" id="KW-0812">Transmembrane</keyword>
<feature type="coiled-coil region" evidence="1">
    <location>
        <begin position="161"/>
        <end position="195"/>
    </location>
</feature>
<keyword evidence="2" id="KW-1133">Transmembrane helix</keyword>
<feature type="transmembrane region" description="Helical" evidence="2">
    <location>
        <begin position="14"/>
        <end position="34"/>
    </location>
</feature>
<organism evidence="3">
    <name type="scientific">Tectiviridae sp</name>
    <dbReference type="NCBI Taxonomy" id="2831614"/>
    <lineage>
        <taxon>Viruses</taxon>
        <taxon>Varidnaviria</taxon>
        <taxon>Bamfordvirae</taxon>
        <taxon>Preplasmiviricota</taxon>
        <taxon>Prepoliviricotina</taxon>
        <taxon>Tectiliviricetes</taxon>
        <taxon>Kalamavirales</taxon>
        <taxon>Tectiviridae</taxon>
    </lineage>
</organism>
<proteinExistence type="predicted"/>
<reference evidence="3" key="1">
    <citation type="journal article" date="2021" name="Proc. Natl. Acad. Sci. U.S.A.">
        <title>A Catalog of Tens of Thousands of Viruses from Human Metagenomes Reveals Hidden Associations with Chronic Diseases.</title>
        <authorList>
            <person name="Tisza M.J."/>
            <person name="Buck C.B."/>
        </authorList>
    </citation>
    <scope>NUCLEOTIDE SEQUENCE</scope>
    <source>
        <strain evidence="3">Ct3cV12</strain>
    </source>
</reference>
<keyword evidence="2" id="KW-0472">Membrane</keyword>